<dbReference type="AlphaFoldDB" id="A0A1G4J7W1"/>
<dbReference type="InterPro" id="IPR022554">
    <property type="entry name" value="RGI1"/>
</dbReference>
<dbReference type="Pfam" id="PF10843">
    <property type="entry name" value="RGI1"/>
    <property type="match status" value="1"/>
</dbReference>
<dbReference type="OrthoDB" id="4082176at2759"/>
<evidence type="ECO:0000256" key="2">
    <source>
        <dbReference type="ARBA" id="ARBA00009268"/>
    </source>
</evidence>
<gene>
    <name evidence="3" type="ORF">LADA_0D11364G</name>
</gene>
<dbReference type="EMBL" id="LT598454">
    <property type="protein sequence ID" value="SCU85984.1"/>
    <property type="molecule type" value="Genomic_DNA"/>
</dbReference>
<reference evidence="3 4" key="1">
    <citation type="submission" date="2016-03" db="EMBL/GenBank/DDBJ databases">
        <authorList>
            <person name="Devillers H."/>
        </authorList>
    </citation>
    <scope>NUCLEOTIDE SEQUENCE [LARGE SCALE GENOMIC DNA]</scope>
    <source>
        <strain evidence="3">CBS 10888</strain>
    </source>
</reference>
<dbReference type="GO" id="GO:0071944">
    <property type="term" value="C:cell periphery"/>
    <property type="evidence" value="ECO:0007669"/>
    <property type="project" value="EnsemblFungi"/>
</dbReference>
<organism evidence="3 4">
    <name type="scientific">Lachancea dasiensis</name>
    <dbReference type="NCBI Taxonomy" id="1072105"/>
    <lineage>
        <taxon>Eukaryota</taxon>
        <taxon>Fungi</taxon>
        <taxon>Dikarya</taxon>
        <taxon>Ascomycota</taxon>
        <taxon>Saccharomycotina</taxon>
        <taxon>Saccharomycetes</taxon>
        <taxon>Saccharomycetales</taxon>
        <taxon>Saccharomycetaceae</taxon>
        <taxon>Lachancea</taxon>
    </lineage>
</organism>
<evidence type="ECO:0000256" key="1">
    <source>
        <dbReference type="ARBA" id="ARBA00003033"/>
    </source>
</evidence>
<dbReference type="Proteomes" id="UP000190274">
    <property type="component" value="Chromosome D"/>
</dbReference>
<proteinExistence type="inferred from homology"/>
<evidence type="ECO:0000313" key="4">
    <source>
        <dbReference type="Proteomes" id="UP000190274"/>
    </source>
</evidence>
<keyword evidence="4" id="KW-1185">Reference proteome</keyword>
<evidence type="ECO:0000313" key="3">
    <source>
        <dbReference type="EMBL" id="SCU85984.1"/>
    </source>
</evidence>
<dbReference type="InterPro" id="IPR038235">
    <property type="entry name" value="RGI1_sf"/>
</dbReference>
<accession>A0A1G4J7W1</accession>
<comment type="function">
    <text evidence="1">Involved in the control of energetic metabolism and significantly contribute to cell fitness, especially under respiratory growth conditions.</text>
</comment>
<dbReference type="GO" id="GO:0006112">
    <property type="term" value="P:energy reserve metabolic process"/>
    <property type="evidence" value="ECO:0007669"/>
    <property type="project" value="EnsemblFungi"/>
</dbReference>
<protein>
    <submittedName>
        <fullName evidence="3">LADA_0D11364g1_1</fullName>
    </submittedName>
</protein>
<name>A0A1G4J7W1_9SACH</name>
<comment type="similarity">
    <text evidence="2">Belongs to the RGI1 family.</text>
</comment>
<dbReference type="Gene3D" id="3.40.1000.40">
    <property type="entry name" value="Respiratory growth induced protein 1"/>
    <property type="match status" value="1"/>
</dbReference>
<sequence length="165" mass="19612">MTKKDKKPKFTTVLTKEGESIKVFEDLETFELFIKNETEDEDFDHVRCHLKYYPPFVLHESHDDPEKIKETVNSHSKKFVRHLHQHVEKHLLKDISERLQLPLLKFKDKSKLETPDHNIVWKYNERAEYHSREFDIHVTVECHHDSALVDVDYLTEPVRAPVAAA</sequence>